<dbReference type="PANTHER" id="PTHR46566">
    <property type="entry name" value="1-PHOSPHOFRUCTOKINASE-RELATED"/>
    <property type="match status" value="1"/>
</dbReference>
<dbReference type="PROSITE" id="PS00584">
    <property type="entry name" value="PFKB_KINASES_2"/>
    <property type="match status" value="1"/>
</dbReference>
<evidence type="ECO:0000256" key="2">
    <source>
        <dbReference type="ARBA" id="ARBA00022679"/>
    </source>
</evidence>
<dbReference type="FunFam" id="3.40.1190.20:FF:000001">
    <property type="entry name" value="Phosphofructokinase"/>
    <property type="match status" value="1"/>
</dbReference>
<dbReference type="InterPro" id="IPR002173">
    <property type="entry name" value="Carboh/pur_kinase_PfkB_CS"/>
</dbReference>
<dbReference type="GO" id="GO:0044281">
    <property type="term" value="P:small molecule metabolic process"/>
    <property type="evidence" value="ECO:0007669"/>
    <property type="project" value="UniProtKB-ARBA"/>
</dbReference>
<evidence type="ECO:0000256" key="6">
    <source>
        <dbReference type="ARBA" id="ARBA00047745"/>
    </source>
</evidence>
<comment type="catalytic activity">
    <reaction evidence="6 8">
        <text>beta-D-fructose 1-phosphate + ATP = beta-D-fructose 1,6-bisphosphate + ADP + H(+)</text>
        <dbReference type="Rhea" id="RHEA:14213"/>
        <dbReference type="ChEBI" id="CHEBI:15378"/>
        <dbReference type="ChEBI" id="CHEBI:30616"/>
        <dbReference type="ChEBI" id="CHEBI:32966"/>
        <dbReference type="ChEBI" id="CHEBI:138881"/>
        <dbReference type="ChEBI" id="CHEBI:456216"/>
        <dbReference type="EC" id="2.7.1.56"/>
    </reaction>
</comment>
<accession>A0A1H7LQW5</accession>
<dbReference type="STRING" id="650850.SAMN04488129_10642"/>
<dbReference type="CDD" id="cd01164">
    <property type="entry name" value="FruK_PfkB_like"/>
    <property type="match status" value="1"/>
</dbReference>
<dbReference type="InterPro" id="IPR011611">
    <property type="entry name" value="PfkB_dom"/>
</dbReference>
<keyword evidence="2 7" id="KW-0808">Transferase</keyword>
<reference evidence="11" key="1">
    <citation type="submission" date="2016-10" db="EMBL/GenBank/DDBJ databases">
        <authorList>
            <person name="Varghese N."/>
            <person name="Submissions S."/>
        </authorList>
    </citation>
    <scope>NUCLEOTIDE SEQUENCE [LARGE SCALE GENOMIC DNA]</scope>
    <source>
        <strain evidence="11">CGMCC 1.9150</strain>
    </source>
</reference>
<dbReference type="SUPFAM" id="SSF53613">
    <property type="entry name" value="Ribokinase-like"/>
    <property type="match status" value="1"/>
</dbReference>
<evidence type="ECO:0000256" key="1">
    <source>
        <dbReference type="ARBA" id="ARBA00010688"/>
    </source>
</evidence>
<protein>
    <recommendedName>
        <fullName evidence="7">Phosphofructokinase</fullName>
    </recommendedName>
</protein>
<evidence type="ECO:0000256" key="8">
    <source>
        <dbReference type="RuleBase" id="RU369061"/>
    </source>
</evidence>
<dbReference type="PIRSF" id="PIRSF000535">
    <property type="entry name" value="1PFK/6PFK/LacC"/>
    <property type="match status" value="1"/>
</dbReference>
<sequence length="326" mass="33884">MARILTLTLNPALDLSIGLERLEPGAVNRTHETHLAAAGKGVNVARVLVALGHDVTVSGFLGADNDGPFLRAFEAMGVEDAFLRVPGETRINAKLAEADGRVTDINGPGATISEAAWQRLLDGLDTRLADAHRCPDAVVIAGSLPPGVSPEDLANLVTRLRGAGLPVWVDTSGKALTAAISARPTAVKPNEHELAAWAGQDLTSAEARLKAALRLYAEGVEEALLSAGPGGVLWVSRRGAWQAVPPRLEVVSTVGAGDTLIAALLHGVLSGHTAEQALRLATALSAESVRHVGVGDLRAADFPQLQQQTRVRRLNDVDASAGGAFA</sequence>
<organism evidence="10 11">
    <name type="scientific">Halomonas daqiaonensis</name>
    <dbReference type="NCBI Taxonomy" id="650850"/>
    <lineage>
        <taxon>Bacteria</taxon>
        <taxon>Pseudomonadati</taxon>
        <taxon>Pseudomonadota</taxon>
        <taxon>Gammaproteobacteria</taxon>
        <taxon>Oceanospirillales</taxon>
        <taxon>Halomonadaceae</taxon>
        <taxon>Halomonas</taxon>
    </lineage>
</organism>
<dbReference type="GO" id="GO:0016052">
    <property type="term" value="P:carbohydrate catabolic process"/>
    <property type="evidence" value="ECO:0007669"/>
    <property type="project" value="UniProtKB-ARBA"/>
</dbReference>
<proteinExistence type="inferred from homology"/>
<dbReference type="RefSeq" id="WP_089711661.1">
    <property type="nucleotide sequence ID" value="NZ_FOBC01000006.1"/>
</dbReference>
<evidence type="ECO:0000256" key="3">
    <source>
        <dbReference type="ARBA" id="ARBA00022741"/>
    </source>
</evidence>
<dbReference type="OrthoDB" id="9801219at2"/>
<evidence type="ECO:0000259" key="9">
    <source>
        <dbReference type="Pfam" id="PF00294"/>
    </source>
</evidence>
<dbReference type="GO" id="GO:0005829">
    <property type="term" value="C:cytosol"/>
    <property type="evidence" value="ECO:0007669"/>
    <property type="project" value="TreeGrafter"/>
</dbReference>
<dbReference type="NCBIfam" id="TIGR03168">
    <property type="entry name" value="1-PFK"/>
    <property type="match status" value="1"/>
</dbReference>
<dbReference type="InterPro" id="IPR029056">
    <property type="entry name" value="Ribokinase-like"/>
</dbReference>
<keyword evidence="5 8" id="KW-0067">ATP-binding</keyword>
<dbReference type="GO" id="GO:0005524">
    <property type="term" value="F:ATP binding"/>
    <property type="evidence" value="ECO:0007669"/>
    <property type="project" value="UniProtKB-UniRule"/>
</dbReference>
<comment type="function">
    <text evidence="8">Catalyzes the ATP-dependent phosphorylation of fructose-l-phosphate to fructose-l,6-bisphosphate.</text>
</comment>
<keyword evidence="11" id="KW-1185">Reference proteome</keyword>
<evidence type="ECO:0000313" key="11">
    <source>
        <dbReference type="Proteomes" id="UP000198807"/>
    </source>
</evidence>
<name>A0A1H7LQW5_9GAMM</name>
<dbReference type="GO" id="GO:0008662">
    <property type="term" value="F:1-phosphofructokinase activity"/>
    <property type="evidence" value="ECO:0007669"/>
    <property type="project" value="UniProtKB-UniRule"/>
</dbReference>
<feature type="domain" description="Carbohydrate kinase PfkB" evidence="9">
    <location>
        <begin position="15"/>
        <end position="296"/>
    </location>
</feature>
<keyword evidence="4 8" id="KW-0418">Kinase</keyword>
<dbReference type="NCBIfam" id="TIGR03828">
    <property type="entry name" value="pfkB"/>
    <property type="match status" value="1"/>
</dbReference>
<dbReference type="InterPro" id="IPR017583">
    <property type="entry name" value="Tagatose/fructose_Pkinase"/>
</dbReference>
<keyword evidence="3 8" id="KW-0547">Nucleotide-binding</keyword>
<evidence type="ECO:0000256" key="7">
    <source>
        <dbReference type="PIRNR" id="PIRNR000535"/>
    </source>
</evidence>
<dbReference type="PANTHER" id="PTHR46566:SF5">
    <property type="entry name" value="1-PHOSPHOFRUCTOKINASE"/>
    <property type="match status" value="1"/>
</dbReference>
<dbReference type="EMBL" id="FOBC01000006">
    <property type="protein sequence ID" value="SEL01118.1"/>
    <property type="molecule type" value="Genomic_DNA"/>
</dbReference>
<dbReference type="AlphaFoldDB" id="A0A1H7LQW5"/>
<evidence type="ECO:0000313" key="10">
    <source>
        <dbReference type="EMBL" id="SEL01118.1"/>
    </source>
</evidence>
<dbReference type="PROSITE" id="PS00583">
    <property type="entry name" value="PFKB_KINASES_1"/>
    <property type="match status" value="1"/>
</dbReference>
<dbReference type="Pfam" id="PF00294">
    <property type="entry name" value="PfkB"/>
    <property type="match status" value="1"/>
</dbReference>
<gene>
    <name evidence="10" type="ORF">SAMN04488129_10642</name>
</gene>
<evidence type="ECO:0000256" key="4">
    <source>
        <dbReference type="ARBA" id="ARBA00022777"/>
    </source>
</evidence>
<evidence type="ECO:0000256" key="5">
    <source>
        <dbReference type="ARBA" id="ARBA00022840"/>
    </source>
</evidence>
<dbReference type="InterPro" id="IPR022463">
    <property type="entry name" value="1-PFruKinase"/>
</dbReference>
<dbReference type="Gene3D" id="3.40.1190.20">
    <property type="match status" value="1"/>
</dbReference>
<comment type="similarity">
    <text evidence="1 7 8">Belongs to the carbohydrate kinase PfkB family.</text>
</comment>
<dbReference type="Proteomes" id="UP000198807">
    <property type="component" value="Unassembled WGS sequence"/>
</dbReference>